<dbReference type="EMBL" id="BTGU01018707">
    <property type="protein sequence ID" value="GMN74582.1"/>
    <property type="molecule type" value="Genomic_DNA"/>
</dbReference>
<dbReference type="Proteomes" id="UP001187192">
    <property type="component" value="Unassembled WGS sequence"/>
</dbReference>
<comment type="caution">
    <text evidence="1">The sequence shown here is derived from an EMBL/GenBank/DDBJ whole genome shotgun (WGS) entry which is preliminary data.</text>
</comment>
<reference evidence="1" key="1">
    <citation type="submission" date="2023-07" db="EMBL/GenBank/DDBJ databases">
        <title>draft genome sequence of fig (Ficus carica).</title>
        <authorList>
            <person name="Takahashi T."/>
            <person name="Nishimura K."/>
        </authorList>
    </citation>
    <scope>NUCLEOTIDE SEQUENCE</scope>
</reference>
<feature type="non-terminal residue" evidence="1">
    <location>
        <position position="78"/>
    </location>
</feature>
<name>A0AA88EGJ9_FICCA</name>
<evidence type="ECO:0000313" key="1">
    <source>
        <dbReference type="EMBL" id="GMN74582.1"/>
    </source>
</evidence>
<dbReference type="AlphaFoldDB" id="A0AA88EGJ9"/>
<evidence type="ECO:0000313" key="2">
    <source>
        <dbReference type="Proteomes" id="UP001187192"/>
    </source>
</evidence>
<organism evidence="1 2">
    <name type="scientific">Ficus carica</name>
    <name type="common">Common fig</name>
    <dbReference type="NCBI Taxonomy" id="3494"/>
    <lineage>
        <taxon>Eukaryota</taxon>
        <taxon>Viridiplantae</taxon>
        <taxon>Streptophyta</taxon>
        <taxon>Embryophyta</taxon>
        <taxon>Tracheophyta</taxon>
        <taxon>Spermatophyta</taxon>
        <taxon>Magnoliopsida</taxon>
        <taxon>eudicotyledons</taxon>
        <taxon>Gunneridae</taxon>
        <taxon>Pentapetalae</taxon>
        <taxon>rosids</taxon>
        <taxon>fabids</taxon>
        <taxon>Rosales</taxon>
        <taxon>Moraceae</taxon>
        <taxon>Ficeae</taxon>
        <taxon>Ficus</taxon>
    </lineage>
</organism>
<protein>
    <submittedName>
        <fullName evidence="1">Uncharacterized protein</fullName>
    </submittedName>
</protein>
<sequence length="78" mass="8645">MEFSMSYSSLRLPATIPSQRYQASSSFTRSIPVKATKSSNLPSKCSTNINLNLPVGLYGENKLSKSLLFGQNKRDSNR</sequence>
<gene>
    <name evidence="1" type="ORF">TIFTF001_055821</name>
</gene>
<keyword evidence="2" id="KW-1185">Reference proteome</keyword>
<proteinExistence type="predicted"/>
<accession>A0AA88EGJ9</accession>